<evidence type="ECO:0000256" key="2">
    <source>
        <dbReference type="ARBA" id="ARBA00023315"/>
    </source>
</evidence>
<dbReference type="InterPro" id="IPR016181">
    <property type="entry name" value="Acyl_CoA_acyltransferase"/>
</dbReference>
<dbReference type="Pfam" id="PF13302">
    <property type="entry name" value="Acetyltransf_3"/>
    <property type="match status" value="1"/>
</dbReference>
<keyword evidence="2" id="KW-0012">Acyltransferase</keyword>
<evidence type="ECO:0000313" key="5">
    <source>
        <dbReference type="EMBL" id="MBD2600465.1"/>
    </source>
</evidence>
<comment type="caution">
    <text evidence="5">The sequence shown here is derived from an EMBL/GenBank/DDBJ whole genome shotgun (WGS) entry which is preliminary data.</text>
</comment>
<accession>A0ABR8GAW8</accession>
<dbReference type="SUPFAM" id="SSF55729">
    <property type="entry name" value="Acyl-CoA N-acyltransferases (Nat)"/>
    <property type="match status" value="1"/>
</dbReference>
<keyword evidence="6" id="KW-1185">Reference proteome</keyword>
<dbReference type="Gene3D" id="3.40.630.30">
    <property type="match status" value="1"/>
</dbReference>
<protein>
    <submittedName>
        <fullName evidence="5">GNAT family N-acetyltransferase</fullName>
    </submittedName>
</protein>
<reference evidence="5 6" key="1">
    <citation type="journal article" date="2020" name="ISME J.">
        <title>Comparative genomics reveals insights into cyanobacterial evolution and habitat adaptation.</title>
        <authorList>
            <person name="Chen M.Y."/>
            <person name="Teng W.K."/>
            <person name="Zhao L."/>
            <person name="Hu C.X."/>
            <person name="Zhou Y.K."/>
            <person name="Han B.P."/>
            <person name="Song L.R."/>
            <person name="Shu W.S."/>
        </authorList>
    </citation>
    <scope>NUCLEOTIDE SEQUENCE [LARGE SCALE GENOMIC DNA]</scope>
    <source>
        <strain evidence="5 6">FACHB-1342</strain>
    </source>
</reference>
<evidence type="ECO:0000313" key="6">
    <source>
        <dbReference type="Proteomes" id="UP000648873"/>
    </source>
</evidence>
<dbReference type="InterPro" id="IPR000182">
    <property type="entry name" value="GNAT_dom"/>
</dbReference>
<dbReference type="Proteomes" id="UP000648873">
    <property type="component" value="Unassembled WGS sequence"/>
</dbReference>
<dbReference type="PANTHER" id="PTHR43792:SF8">
    <property type="entry name" value="[RIBOSOMAL PROTEIN US5]-ALANINE N-ACETYLTRANSFERASE"/>
    <property type="match status" value="1"/>
</dbReference>
<dbReference type="EMBL" id="JACJSV010000022">
    <property type="protein sequence ID" value="MBD2600465.1"/>
    <property type="molecule type" value="Genomic_DNA"/>
</dbReference>
<comment type="similarity">
    <text evidence="3">Belongs to the acetyltransferase family. RimJ subfamily.</text>
</comment>
<keyword evidence="1" id="KW-0808">Transferase</keyword>
<evidence type="ECO:0000256" key="1">
    <source>
        <dbReference type="ARBA" id="ARBA00022679"/>
    </source>
</evidence>
<dbReference type="PANTHER" id="PTHR43792">
    <property type="entry name" value="GNAT FAMILY, PUTATIVE (AFU_ORTHOLOGUE AFUA_3G00765)-RELATED-RELATED"/>
    <property type="match status" value="1"/>
</dbReference>
<sequence length="179" mass="20491">MDRNIIGSRVILVRPHLDFIDEFLAAVESSKSLHTPWVKPPSTKNEFIAYLQNTVRPSRESFWVRSTLDSSLVGVIEVRSILPSVDDSGTISYFAFNPWSGCGLMREALTHFITFIFKSRKLRRLIADIEAENTNSLGLVFRLGFQQDGDVTKLLTDGSFRNYQKWVLYSDDWLKSIVI</sequence>
<organism evidence="5 6">
    <name type="scientific">Microcystis viridis FACHB-1342</name>
    <dbReference type="NCBI Taxonomy" id="2692900"/>
    <lineage>
        <taxon>Bacteria</taxon>
        <taxon>Bacillati</taxon>
        <taxon>Cyanobacteriota</taxon>
        <taxon>Cyanophyceae</taxon>
        <taxon>Oscillatoriophycideae</taxon>
        <taxon>Chroococcales</taxon>
        <taxon>Microcystaceae</taxon>
        <taxon>Microcystis</taxon>
    </lineage>
</organism>
<proteinExistence type="inferred from homology"/>
<gene>
    <name evidence="5" type="ORF">H6G40_09445</name>
</gene>
<name>A0ABR8GAW8_MICVR</name>
<dbReference type="InterPro" id="IPR051531">
    <property type="entry name" value="N-acetyltransferase"/>
</dbReference>
<evidence type="ECO:0000259" key="4">
    <source>
        <dbReference type="Pfam" id="PF13302"/>
    </source>
</evidence>
<feature type="domain" description="N-acetyltransferase" evidence="4">
    <location>
        <begin position="9"/>
        <end position="146"/>
    </location>
</feature>
<evidence type="ECO:0000256" key="3">
    <source>
        <dbReference type="ARBA" id="ARBA00038502"/>
    </source>
</evidence>